<evidence type="ECO:0000313" key="9">
    <source>
        <dbReference type="Proteomes" id="UP001149719"/>
    </source>
</evidence>
<dbReference type="InterPro" id="IPR002491">
    <property type="entry name" value="ABC_transptr_periplasmic_BD"/>
</dbReference>
<protein>
    <submittedName>
        <fullName evidence="8">Iron-siderophore ABC transporter substrate-binding protein</fullName>
    </submittedName>
</protein>
<organism evidence="8 9">
    <name type="scientific">Marinomonas phaeophyticola</name>
    <dbReference type="NCBI Taxonomy" id="3004091"/>
    <lineage>
        <taxon>Bacteria</taxon>
        <taxon>Pseudomonadati</taxon>
        <taxon>Pseudomonadota</taxon>
        <taxon>Gammaproteobacteria</taxon>
        <taxon>Oceanospirillales</taxon>
        <taxon>Oceanospirillaceae</taxon>
        <taxon>Marinomonas</taxon>
    </lineage>
</organism>
<evidence type="ECO:0000256" key="5">
    <source>
        <dbReference type="ARBA" id="ARBA00022729"/>
    </source>
</evidence>
<comment type="similarity">
    <text evidence="2">Belongs to the bacterial solute-binding protein 8 family.</text>
</comment>
<comment type="subcellular location">
    <subcellularLocation>
        <location evidence="1">Cell envelope</location>
    </subcellularLocation>
</comment>
<dbReference type="PROSITE" id="PS50983">
    <property type="entry name" value="FE_B12_PBP"/>
    <property type="match status" value="1"/>
</dbReference>
<proteinExistence type="inferred from homology"/>
<dbReference type="Gene3D" id="3.40.50.1980">
    <property type="entry name" value="Nitrogenase molybdenum iron protein domain"/>
    <property type="match status" value="2"/>
</dbReference>
<dbReference type="PRINTS" id="PR01715">
    <property type="entry name" value="FERRIBNDNGPP"/>
</dbReference>
<dbReference type="EMBL" id="JAPUBN010000015">
    <property type="protein sequence ID" value="MCZ2721849.1"/>
    <property type="molecule type" value="Genomic_DNA"/>
</dbReference>
<sequence length="309" mass="34400">MLILTHTTALYMACIINFLLLFSANSPAETVIQDSQGEVTFKTTPTRVAVLNWALAENVIELGITPIAVPEIKAYREWVVKPAIPDATIDIGNRAEPNLERLAQLKPDVILISDALKSQQARLEHIAPVVVFDTYREDHNNAKQADLAFLTIAKLLNKTALAQQKLTAREEVFNTLSNQLKRSFPNGIPPVTSLRFASTTSAYVYGDNSMPQYALNRLGIEPALSLPTSQWGINQQRLKSLKQIDQGILLYFEPFYQVKKLQESRLWQAMPFVINKHTASVESTWTYGGAMSLKYLAEALTTALLSVAP</sequence>
<dbReference type="Pfam" id="PF01497">
    <property type="entry name" value="Peripla_BP_2"/>
    <property type="match status" value="1"/>
</dbReference>
<reference evidence="8" key="1">
    <citation type="submission" date="2022-12" db="EMBL/GenBank/DDBJ databases">
        <title>Marinomonas 15G1-11 sp. nov, isolated from marine algae.</title>
        <authorList>
            <person name="Butt M."/>
            <person name="Choi D.G."/>
            <person name="Kim J.M."/>
            <person name="Lee J.K."/>
            <person name="Baek J.H."/>
            <person name="Jeon C.O."/>
        </authorList>
    </citation>
    <scope>NUCLEOTIDE SEQUENCE</scope>
    <source>
        <strain evidence="8">15G1-11</strain>
    </source>
</reference>
<accession>A0ABT4JU25</accession>
<comment type="caution">
    <text evidence="8">The sequence shown here is derived from an EMBL/GenBank/DDBJ whole genome shotgun (WGS) entry which is preliminary data.</text>
</comment>
<feature type="domain" description="Fe/B12 periplasmic-binding" evidence="7">
    <location>
        <begin position="47"/>
        <end position="308"/>
    </location>
</feature>
<keyword evidence="4" id="KW-0408">Iron</keyword>
<dbReference type="InterPro" id="IPR051313">
    <property type="entry name" value="Bact_iron-sidero_bind"/>
</dbReference>
<evidence type="ECO:0000256" key="1">
    <source>
        <dbReference type="ARBA" id="ARBA00004196"/>
    </source>
</evidence>
<dbReference type="PANTHER" id="PTHR30532">
    <property type="entry name" value="IRON III DICITRATE-BINDING PERIPLASMIC PROTEIN"/>
    <property type="match status" value="1"/>
</dbReference>
<dbReference type="RefSeq" id="WP_269124983.1">
    <property type="nucleotide sequence ID" value="NZ_JAPUBN010000015.1"/>
</dbReference>
<dbReference type="SUPFAM" id="SSF53807">
    <property type="entry name" value="Helical backbone' metal receptor"/>
    <property type="match status" value="1"/>
</dbReference>
<keyword evidence="3" id="KW-0813">Transport</keyword>
<evidence type="ECO:0000259" key="7">
    <source>
        <dbReference type="PROSITE" id="PS50983"/>
    </source>
</evidence>
<evidence type="ECO:0000313" key="8">
    <source>
        <dbReference type="EMBL" id="MCZ2721849.1"/>
    </source>
</evidence>
<evidence type="ECO:0000256" key="2">
    <source>
        <dbReference type="ARBA" id="ARBA00008814"/>
    </source>
</evidence>
<keyword evidence="4" id="KW-0406">Ion transport</keyword>
<keyword evidence="5 6" id="KW-0732">Signal</keyword>
<dbReference type="Proteomes" id="UP001149719">
    <property type="component" value="Unassembled WGS sequence"/>
</dbReference>
<feature type="chain" id="PRO_5045447297" evidence="6">
    <location>
        <begin position="29"/>
        <end position="309"/>
    </location>
</feature>
<evidence type="ECO:0000256" key="6">
    <source>
        <dbReference type="SAM" id="SignalP"/>
    </source>
</evidence>
<keyword evidence="4" id="KW-0410">Iron transport</keyword>
<keyword evidence="9" id="KW-1185">Reference proteome</keyword>
<dbReference type="CDD" id="cd01146">
    <property type="entry name" value="FhuD"/>
    <property type="match status" value="1"/>
</dbReference>
<gene>
    <name evidence="8" type="ORF">O1D97_09360</name>
</gene>
<dbReference type="PANTHER" id="PTHR30532:SF1">
    <property type="entry name" value="IRON(3+)-HYDROXAMATE-BINDING PROTEIN FHUD"/>
    <property type="match status" value="1"/>
</dbReference>
<evidence type="ECO:0000256" key="4">
    <source>
        <dbReference type="ARBA" id="ARBA00022496"/>
    </source>
</evidence>
<name>A0ABT4JU25_9GAMM</name>
<evidence type="ECO:0000256" key="3">
    <source>
        <dbReference type="ARBA" id="ARBA00022448"/>
    </source>
</evidence>
<feature type="signal peptide" evidence="6">
    <location>
        <begin position="1"/>
        <end position="28"/>
    </location>
</feature>